<dbReference type="InterPro" id="IPR041891">
    <property type="entry name" value="Alpha_CA_prokaryot-like"/>
</dbReference>
<dbReference type="EC" id="4.2.1.1" evidence="5 10"/>
<dbReference type="Proteomes" id="UP000288805">
    <property type="component" value="Unassembled WGS sequence"/>
</dbReference>
<feature type="domain" description="Alpha-carbonic anhydrase" evidence="11">
    <location>
        <begin position="10"/>
        <end position="241"/>
    </location>
</feature>
<keyword evidence="8 10" id="KW-0456">Lyase</keyword>
<dbReference type="SMART" id="SM01057">
    <property type="entry name" value="Carb_anhydrase"/>
    <property type="match status" value="1"/>
</dbReference>
<dbReference type="Pfam" id="PF00194">
    <property type="entry name" value="Carb_anhydrase"/>
    <property type="match status" value="1"/>
</dbReference>
<dbReference type="GO" id="GO:0009570">
    <property type="term" value="C:chloroplast stroma"/>
    <property type="evidence" value="ECO:0007669"/>
    <property type="project" value="UniProtKB-SubCell"/>
</dbReference>
<dbReference type="EMBL" id="QGNW01000029">
    <property type="protein sequence ID" value="RVX11988.1"/>
    <property type="molecule type" value="Genomic_DNA"/>
</dbReference>
<dbReference type="CDD" id="cd03124">
    <property type="entry name" value="alpha_CA_prokaryotic_like"/>
    <property type="match status" value="1"/>
</dbReference>
<dbReference type="SUPFAM" id="SSF51069">
    <property type="entry name" value="Carbonic anhydrase"/>
    <property type="match status" value="1"/>
</dbReference>
<protein>
    <recommendedName>
        <fullName evidence="5 10">Carbonic anhydrase</fullName>
        <ecNumber evidence="5 10">4.2.1.1</ecNumber>
    </recommendedName>
</protein>
<dbReference type="Gene3D" id="3.10.200.10">
    <property type="entry name" value="Alpha carbonic anhydrase"/>
    <property type="match status" value="1"/>
</dbReference>
<evidence type="ECO:0000259" key="11">
    <source>
        <dbReference type="PROSITE" id="PS51144"/>
    </source>
</evidence>
<evidence type="ECO:0000256" key="8">
    <source>
        <dbReference type="ARBA" id="ARBA00023239"/>
    </source>
</evidence>
<dbReference type="PROSITE" id="PS00162">
    <property type="entry name" value="ALPHA_CA_1"/>
    <property type="match status" value="1"/>
</dbReference>
<comment type="cofactor">
    <cofactor evidence="1 10">
        <name>Zn(2+)</name>
        <dbReference type="ChEBI" id="CHEBI:29105"/>
    </cofactor>
</comment>
<dbReference type="AlphaFoldDB" id="A0A438JST7"/>
<comment type="caution">
    <text evidence="12">The sequence shown here is derived from an EMBL/GenBank/DDBJ whole genome shotgun (WGS) entry which is preliminary data.</text>
</comment>
<evidence type="ECO:0000256" key="3">
    <source>
        <dbReference type="ARBA" id="ARBA00004470"/>
    </source>
</evidence>
<dbReference type="InterPro" id="IPR036398">
    <property type="entry name" value="CA_dom_sf"/>
</dbReference>
<evidence type="ECO:0000313" key="12">
    <source>
        <dbReference type="EMBL" id="RVX11988.1"/>
    </source>
</evidence>
<gene>
    <name evidence="12" type="primary">ACA7_1</name>
    <name evidence="12" type="ORF">CK203_009363</name>
</gene>
<comment type="function">
    <text evidence="2 10">Reversible hydration of carbon dioxide.</text>
</comment>
<proteinExistence type="inferred from homology"/>
<organism evidence="12 13">
    <name type="scientific">Vitis vinifera</name>
    <name type="common">Grape</name>
    <dbReference type="NCBI Taxonomy" id="29760"/>
    <lineage>
        <taxon>Eukaryota</taxon>
        <taxon>Viridiplantae</taxon>
        <taxon>Streptophyta</taxon>
        <taxon>Embryophyta</taxon>
        <taxon>Tracheophyta</taxon>
        <taxon>Spermatophyta</taxon>
        <taxon>Magnoliopsida</taxon>
        <taxon>eudicotyledons</taxon>
        <taxon>Gunneridae</taxon>
        <taxon>Pentapetalae</taxon>
        <taxon>rosids</taxon>
        <taxon>Vitales</taxon>
        <taxon>Vitaceae</taxon>
        <taxon>Viteae</taxon>
        <taxon>Vitis</taxon>
    </lineage>
</organism>
<evidence type="ECO:0000256" key="5">
    <source>
        <dbReference type="ARBA" id="ARBA00012925"/>
    </source>
</evidence>
<evidence type="ECO:0000256" key="7">
    <source>
        <dbReference type="ARBA" id="ARBA00022833"/>
    </source>
</evidence>
<dbReference type="PROSITE" id="PS51144">
    <property type="entry name" value="ALPHA_CA_2"/>
    <property type="match status" value="1"/>
</dbReference>
<dbReference type="PANTHER" id="PTHR18952">
    <property type="entry name" value="CARBONIC ANHYDRASE"/>
    <property type="match status" value="1"/>
</dbReference>
<comment type="catalytic activity">
    <reaction evidence="9 10">
        <text>hydrogencarbonate + H(+) = CO2 + H2O</text>
        <dbReference type="Rhea" id="RHEA:10748"/>
        <dbReference type="ChEBI" id="CHEBI:15377"/>
        <dbReference type="ChEBI" id="CHEBI:15378"/>
        <dbReference type="ChEBI" id="CHEBI:16526"/>
        <dbReference type="ChEBI" id="CHEBI:17544"/>
        <dbReference type="EC" id="4.2.1.1"/>
    </reaction>
</comment>
<reference evidence="12 13" key="1">
    <citation type="journal article" date="2018" name="PLoS Genet.">
        <title>Population sequencing reveals clonal diversity and ancestral inbreeding in the grapevine cultivar Chardonnay.</title>
        <authorList>
            <person name="Roach M.J."/>
            <person name="Johnson D.L."/>
            <person name="Bohlmann J."/>
            <person name="van Vuuren H.J."/>
            <person name="Jones S.J."/>
            <person name="Pretorius I.S."/>
            <person name="Schmidt S.A."/>
            <person name="Borneman A.R."/>
        </authorList>
    </citation>
    <scope>NUCLEOTIDE SEQUENCE [LARGE SCALE GENOMIC DNA]</scope>
    <source>
        <strain evidence="13">cv. Chardonnay</strain>
        <tissue evidence="12">Leaf</tissue>
    </source>
</reference>
<evidence type="ECO:0000256" key="1">
    <source>
        <dbReference type="ARBA" id="ARBA00001947"/>
    </source>
</evidence>
<accession>A0A438JST7</accession>
<name>A0A438JST7_VITVI</name>
<evidence type="ECO:0000256" key="9">
    <source>
        <dbReference type="ARBA" id="ARBA00048348"/>
    </source>
</evidence>
<dbReference type="InterPro" id="IPR023561">
    <property type="entry name" value="Carbonic_anhydrase_a-class"/>
</dbReference>
<sequence>MSELHAEDEREFEYIEGSEKGPKHWGELKEEWAACNNGDLQSPIDLSNQRVKVIPKLGDLKRNYKLCNATVKNRGHDISLQWVGDAGSIRINGTEYKLQQGHWHAPSEHSINGRRYDLELHMVHVSPDNNIAVVGLIYKTGQPDKFLSKMMSNITSMADKMEQRKMGVIHPGDIKMGGRKYYKYMGSLTVPPCTEGVTWIINKRTVSREQVKQLRLAVHDYAEMNARPVQPLNLREVQLYGPK</sequence>
<evidence type="ECO:0000313" key="13">
    <source>
        <dbReference type="Proteomes" id="UP000288805"/>
    </source>
</evidence>
<dbReference type="PANTHER" id="PTHR18952:SF201">
    <property type="entry name" value="CARBONIC ANHYDRASE"/>
    <property type="match status" value="1"/>
</dbReference>
<keyword evidence="6 10" id="KW-0479">Metal-binding</keyword>
<evidence type="ECO:0000256" key="6">
    <source>
        <dbReference type="ARBA" id="ARBA00022723"/>
    </source>
</evidence>
<dbReference type="InterPro" id="IPR018338">
    <property type="entry name" value="Carbonic_anhydrase_a-class_CS"/>
</dbReference>
<evidence type="ECO:0000256" key="2">
    <source>
        <dbReference type="ARBA" id="ARBA00002904"/>
    </source>
</evidence>
<comment type="similarity">
    <text evidence="10">Belongs to the alpha-carbonic anhydrase family.</text>
</comment>
<keyword evidence="7 10" id="KW-0862">Zinc</keyword>
<evidence type="ECO:0000256" key="4">
    <source>
        <dbReference type="ARBA" id="ARBA00006365"/>
    </source>
</evidence>
<dbReference type="GO" id="GO:0004089">
    <property type="term" value="F:carbonate dehydratase activity"/>
    <property type="evidence" value="ECO:0007669"/>
    <property type="project" value="UniProtKB-UniRule"/>
</dbReference>
<comment type="subcellular location">
    <subcellularLocation>
        <location evidence="3">Plastid</location>
        <location evidence="3">Chloroplast stroma</location>
    </subcellularLocation>
</comment>
<comment type="similarity">
    <text evidence="4">Belongs to the alpha-class carbonic anhydrase family.</text>
</comment>
<dbReference type="InterPro" id="IPR001148">
    <property type="entry name" value="CA_dom"/>
</dbReference>
<evidence type="ECO:0000256" key="10">
    <source>
        <dbReference type="RuleBase" id="RU367011"/>
    </source>
</evidence>
<dbReference type="GO" id="GO:0008270">
    <property type="term" value="F:zinc ion binding"/>
    <property type="evidence" value="ECO:0007669"/>
    <property type="project" value="UniProtKB-UniRule"/>
</dbReference>